<dbReference type="GO" id="GO:0006364">
    <property type="term" value="P:rRNA processing"/>
    <property type="evidence" value="ECO:0007669"/>
    <property type="project" value="UniProtKB-KW"/>
</dbReference>
<gene>
    <name evidence="5" type="ORF">BXYJ_LOCUS14914</name>
</gene>
<comment type="subcellular location">
    <subcellularLocation>
        <location evidence="1">Nucleus</location>
    </subcellularLocation>
</comment>
<dbReference type="SUPFAM" id="SSF54211">
    <property type="entry name" value="Ribosomal protein S5 domain 2-like"/>
    <property type="match status" value="1"/>
</dbReference>
<evidence type="ECO:0000256" key="1">
    <source>
        <dbReference type="ARBA" id="ARBA00004123"/>
    </source>
</evidence>
<evidence type="ECO:0000313" key="7">
    <source>
        <dbReference type="Proteomes" id="UP000659654"/>
    </source>
</evidence>
<dbReference type="SMR" id="A0A1I7RR53"/>
<evidence type="ECO:0000313" key="6">
    <source>
        <dbReference type="Proteomes" id="UP000095284"/>
    </source>
</evidence>
<name>A0A1I7RR53_BURXY</name>
<dbReference type="InterPro" id="IPR050080">
    <property type="entry name" value="RNase_PH"/>
</dbReference>
<dbReference type="WBParaSite" id="BXY_0320000.1">
    <property type="protein sequence ID" value="BXY_0320000.1"/>
    <property type="gene ID" value="BXY_0320000"/>
</dbReference>
<dbReference type="EMBL" id="CAJFCV020000006">
    <property type="protein sequence ID" value="CAG9130844.1"/>
    <property type="molecule type" value="Genomic_DNA"/>
</dbReference>
<dbReference type="Gene3D" id="3.30.230.70">
    <property type="entry name" value="GHMP Kinase, N-terminal domain"/>
    <property type="match status" value="1"/>
</dbReference>
<keyword evidence="7" id="KW-1185">Reference proteome</keyword>
<dbReference type="GO" id="GO:0016075">
    <property type="term" value="P:rRNA catabolic process"/>
    <property type="evidence" value="ECO:0007669"/>
    <property type="project" value="TreeGrafter"/>
</dbReference>
<dbReference type="AlphaFoldDB" id="A0A1I7RR53"/>
<dbReference type="GO" id="GO:0071051">
    <property type="term" value="P:poly(A)-dependent snoRNA 3'-end processing"/>
    <property type="evidence" value="ECO:0007669"/>
    <property type="project" value="TreeGrafter"/>
</dbReference>
<dbReference type="InterPro" id="IPR027408">
    <property type="entry name" value="PNPase/RNase_PH_dom_sf"/>
</dbReference>
<dbReference type="GO" id="GO:0005730">
    <property type="term" value="C:nucleolus"/>
    <property type="evidence" value="ECO:0007669"/>
    <property type="project" value="TreeGrafter"/>
</dbReference>
<dbReference type="Proteomes" id="UP000659654">
    <property type="component" value="Unassembled WGS sequence"/>
</dbReference>
<dbReference type="PANTHER" id="PTHR11953:SF1">
    <property type="entry name" value="EXOSOME COMPLEX COMPONENT RRP46"/>
    <property type="match status" value="1"/>
</dbReference>
<dbReference type="GO" id="GO:0071028">
    <property type="term" value="P:nuclear mRNA surveillance"/>
    <property type="evidence" value="ECO:0007669"/>
    <property type="project" value="TreeGrafter"/>
</dbReference>
<dbReference type="Proteomes" id="UP000582659">
    <property type="component" value="Unassembled WGS sequence"/>
</dbReference>
<dbReference type="GO" id="GO:0000177">
    <property type="term" value="C:cytoplasmic exosome (RNase complex)"/>
    <property type="evidence" value="ECO:0007669"/>
    <property type="project" value="TreeGrafter"/>
</dbReference>
<evidence type="ECO:0000256" key="3">
    <source>
        <dbReference type="ARBA" id="ARBA00022835"/>
    </source>
</evidence>
<reference evidence="8" key="1">
    <citation type="submission" date="2016-11" db="UniProtKB">
        <authorList>
            <consortium name="WormBaseParasite"/>
        </authorList>
    </citation>
    <scope>IDENTIFICATION</scope>
</reference>
<evidence type="ECO:0000256" key="2">
    <source>
        <dbReference type="ARBA" id="ARBA00022552"/>
    </source>
</evidence>
<organism evidence="6 8">
    <name type="scientific">Bursaphelenchus xylophilus</name>
    <name type="common">Pinewood nematode worm</name>
    <name type="synonym">Aphelenchoides xylophilus</name>
    <dbReference type="NCBI Taxonomy" id="6326"/>
    <lineage>
        <taxon>Eukaryota</taxon>
        <taxon>Metazoa</taxon>
        <taxon>Ecdysozoa</taxon>
        <taxon>Nematoda</taxon>
        <taxon>Chromadorea</taxon>
        <taxon>Rhabditida</taxon>
        <taxon>Tylenchina</taxon>
        <taxon>Tylenchomorpha</taxon>
        <taxon>Aphelenchoidea</taxon>
        <taxon>Aphelenchoididae</taxon>
        <taxon>Bursaphelenchus</taxon>
    </lineage>
</organism>
<dbReference type="GO" id="GO:0034475">
    <property type="term" value="P:U4 snRNA 3'-end processing"/>
    <property type="evidence" value="ECO:0007669"/>
    <property type="project" value="TreeGrafter"/>
</dbReference>
<reference evidence="5" key="2">
    <citation type="submission" date="2020-09" db="EMBL/GenBank/DDBJ databases">
        <authorList>
            <person name="Kikuchi T."/>
        </authorList>
    </citation>
    <scope>NUCLEOTIDE SEQUENCE</scope>
    <source>
        <strain evidence="5">Ka4C1</strain>
    </source>
</reference>
<evidence type="ECO:0000313" key="8">
    <source>
        <dbReference type="WBParaSite" id="BXY_0320000.1"/>
    </source>
</evidence>
<dbReference type="GO" id="GO:0003723">
    <property type="term" value="F:RNA binding"/>
    <property type="evidence" value="ECO:0007669"/>
    <property type="project" value="TreeGrafter"/>
</dbReference>
<dbReference type="GO" id="GO:0000176">
    <property type="term" value="C:nuclear exosome (RNase complex)"/>
    <property type="evidence" value="ECO:0007669"/>
    <property type="project" value="TreeGrafter"/>
</dbReference>
<dbReference type="Proteomes" id="UP000095284">
    <property type="component" value="Unplaced"/>
</dbReference>
<dbReference type="EMBL" id="CAJFDI010000006">
    <property type="protein sequence ID" value="CAD5234823.1"/>
    <property type="molecule type" value="Genomic_DNA"/>
</dbReference>
<dbReference type="OrthoDB" id="27298at2759"/>
<keyword evidence="3" id="KW-0271">Exosome</keyword>
<evidence type="ECO:0000256" key="4">
    <source>
        <dbReference type="ARBA" id="ARBA00023242"/>
    </source>
</evidence>
<accession>A0A1I7RR53</accession>
<protein>
    <submittedName>
        <fullName evidence="5">(pine wood nematode) hypothetical protein</fullName>
    </submittedName>
</protein>
<sequence>MSQICSLNGFRGADGSCSLSDGDQKTVLILQGPSAIGHDNEKTYRHIGHINLHSTTFQQDEPRIGDLLLLKLLENCIDRKLYPRTEILIHSDVQDIYNNGIDWRSFNGASLCLLDAAIRMNYFFAAVLVANIFDEDVRKIEVVVNPESRLLPKAKNMFLFVFKPSLIEPELIGESSFGDFSFDELEIALELGKKHSLKSLDYIRHEISLKLNKNL</sequence>
<proteinExistence type="predicted"/>
<evidence type="ECO:0000313" key="5">
    <source>
        <dbReference type="EMBL" id="CAD5234823.1"/>
    </source>
</evidence>
<keyword evidence="2" id="KW-0698">rRNA processing</keyword>
<keyword evidence="4" id="KW-0539">Nucleus</keyword>
<dbReference type="PANTHER" id="PTHR11953">
    <property type="entry name" value="EXOSOME COMPLEX COMPONENT"/>
    <property type="match status" value="1"/>
</dbReference>
<dbReference type="InterPro" id="IPR020568">
    <property type="entry name" value="Ribosomal_Su5_D2-typ_SF"/>
</dbReference>